<accession>A0A1I3A1B5</accession>
<reference evidence="1 2" key="1">
    <citation type="submission" date="2016-10" db="EMBL/GenBank/DDBJ databases">
        <authorList>
            <person name="Varghese N."/>
            <person name="Submissions S."/>
        </authorList>
    </citation>
    <scope>NUCLEOTIDE SEQUENCE [LARGE SCALE GENOMIC DNA]</scope>
    <source>
        <strain evidence="1 2">CGMCC 1.6377</strain>
    </source>
</reference>
<gene>
    <name evidence="1" type="ORF">SAMN04488066_10449</name>
</gene>
<dbReference type="RefSeq" id="WP_188127865.1">
    <property type="nucleotide sequence ID" value="NZ_BAAADP010000001.1"/>
</dbReference>
<dbReference type="OrthoDB" id="201961at2157"/>
<organism evidence="1 2">
    <name type="scientific">Halorubrum aquaticum</name>
    <dbReference type="NCBI Taxonomy" id="387340"/>
    <lineage>
        <taxon>Archaea</taxon>
        <taxon>Methanobacteriati</taxon>
        <taxon>Methanobacteriota</taxon>
        <taxon>Stenosarchaea group</taxon>
        <taxon>Halobacteria</taxon>
        <taxon>Halobacteriales</taxon>
        <taxon>Haloferacaceae</taxon>
        <taxon>Halorubrum</taxon>
    </lineage>
</organism>
<keyword evidence="2" id="KW-1185">Reference proteome</keyword>
<dbReference type="Pfam" id="PF24113">
    <property type="entry name" value="DUF7387"/>
    <property type="match status" value="1"/>
</dbReference>
<dbReference type="Proteomes" id="UP000323537">
    <property type="component" value="Unassembled WGS sequence"/>
</dbReference>
<proteinExistence type="predicted"/>
<sequence length="99" mass="10838">MSTDTGRNGEDPSPATHITLELAEDGEMWIVTDEETGVTTQGETREHALEMIDEAVALHKGETGDPITDDDLREWGIDPETVDDEVGVPDVPWFDAEGE</sequence>
<dbReference type="EMBL" id="FOPZ01000004">
    <property type="protein sequence ID" value="SFH43952.1"/>
    <property type="molecule type" value="Genomic_DNA"/>
</dbReference>
<dbReference type="SUPFAM" id="SSF143100">
    <property type="entry name" value="TTHA1013/TTHA0281-like"/>
    <property type="match status" value="1"/>
</dbReference>
<evidence type="ECO:0008006" key="3">
    <source>
        <dbReference type="Google" id="ProtNLM"/>
    </source>
</evidence>
<protein>
    <recommendedName>
        <fullName evidence="3">Type II toxin-antitoxin system HicB family antitoxin</fullName>
    </recommendedName>
</protein>
<dbReference type="InterPro" id="IPR035069">
    <property type="entry name" value="TTHA1013/TTHA0281-like"/>
</dbReference>
<evidence type="ECO:0000313" key="2">
    <source>
        <dbReference type="Proteomes" id="UP000323537"/>
    </source>
</evidence>
<name>A0A1I3A1B5_9EURY</name>
<dbReference type="AlphaFoldDB" id="A0A1I3A1B5"/>
<evidence type="ECO:0000313" key="1">
    <source>
        <dbReference type="EMBL" id="SFH43952.1"/>
    </source>
</evidence>
<dbReference type="InterPro" id="IPR055811">
    <property type="entry name" value="DUF7387"/>
</dbReference>
<dbReference type="Gene3D" id="3.30.160.250">
    <property type="match status" value="1"/>
</dbReference>